<keyword evidence="1" id="KW-0472">Membrane</keyword>
<dbReference type="Proteomes" id="UP000178323">
    <property type="component" value="Unassembled WGS sequence"/>
</dbReference>
<feature type="transmembrane region" description="Helical" evidence="1">
    <location>
        <begin position="78"/>
        <end position="101"/>
    </location>
</feature>
<dbReference type="EMBL" id="MFFS01000078">
    <property type="protein sequence ID" value="OGF20898.1"/>
    <property type="molecule type" value="Genomic_DNA"/>
</dbReference>
<protein>
    <recommendedName>
        <fullName evidence="4">Glycerophosphoryl diester phosphodiesterase membrane domain-containing protein</fullName>
    </recommendedName>
</protein>
<organism evidence="2 3">
    <name type="scientific">Candidatus Falkowbacteria bacterium RBG_13_39_14</name>
    <dbReference type="NCBI Taxonomy" id="1797985"/>
    <lineage>
        <taxon>Bacteria</taxon>
        <taxon>Candidatus Falkowiibacteriota</taxon>
    </lineage>
</organism>
<feature type="transmembrane region" description="Helical" evidence="1">
    <location>
        <begin position="239"/>
        <end position="260"/>
    </location>
</feature>
<dbReference type="STRING" id="1797985.A2Y83_02630"/>
<feature type="transmembrane region" description="Helical" evidence="1">
    <location>
        <begin position="144"/>
        <end position="164"/>
    </location>
</feature>
<comment type="caution">
    <text evidence="2">The sequence shown here is derived from an EMBL/GenBank/DDBJ whole genome shotgun (WGS) entry which is preliminary data.</text>
</comment>
<feature type="transmembrane region" description="Helical" evidence="1">
    <location>
        <begin position="212"/>
        <end position="233"/>
    </location>
</feature>
<evidence type="ECO:0008006" key="4">
    <source>
        <dbReference type="Google" id="ProtNLM"/>
    </source>
</evidence>
<keyword evidence="1" id="KW-0812">Transmembrane</keyword>
<feature type="transmembrane region" description="Helical" evidence="1">
    <location>
        <begin position="170"/>
        <end position="200"/>
    </location>
</feature>
<evidence type="ECO:0000256" key="1">
    <source>
        <dbReference type="SAM" id="Phobius"/>
    </source>
</evidence>
<feature type="transmembrane region" description="Helical" evidence="1">
    <location>
        <begin position="21"/>
        <end position="41"/>
    </location>
</feature>
<name>A0A1F5S2G4_9BACT</name>
<dbReference type="AlphaFoldDB" id="A0A1F5S2G4"/>
<accession>A0A1F5S2G4</accession>
<proteinExistence type="predicted"/>
<keyword evidence="1" id="KW-1133">Transmembrane helix</keyword>
<reference evidence="2 3" key="1">
    <citation type="journal article" date="2016" name="Nat. Commun.">
        <title>Thousands of microbial genomes shed light on interconnected biogeochemical processes in an aquifer system.</title>
        <authorList>
            <person name="Anantharaman K."/>
            <person name="Brown C.T."/>
            <person name="Hug L.A."/>
            <person name="Sharon I."/>
            <person name="Castelle C.J."/>
            <person name="Probst A.J."/>
            <person name="Thomas B.C."/>
            <person name="Singh A."/>
            <person name="Wilkins M.J."/>
            <person name="Karaoz U."/>
            <person name="Brodie E.L."/>
            <person name="Williams K.H."/>
            <person name="Hubbard S.S."/>
            <person name="Banfield J.F."/>
        </authorList>
    </citation>
    <scope>NUCLEOTIDE SEQUENCE [LARGE SCALE GENOMIC DNA]</scope>
</reference>
<gene>
    <name evidence="2" type="ORF">A2Y83_02630</name>
</gene>
<feature type="transmembrane region" description="Helical" evidence="1">
    <location>
        <begin position="272"/>
        <end position="296"/>
    </location>
</feature>
<sequence length="330" mass="36714">MKNIYRDVLKQAWDITKKNKILWFFGLFAALLGNGGEYQILIKVADQVGGDANNLVKSALSFSFGDVYRFLTYNPLEFALVLTAVFAILFLTGFLIWLVIVSQGALIKGASAASGKKKFDFREGIGAGMEKFAPLLGINVLSKVLIFSALFGFGVPLLFSMLRINGIAGVLLYLVFFIILIPLAIIISFIAKFAAAFVVLKDKDFFSSIKNAFRLFCDNWVVSLEMALILFLLNAAVGLLFVFLIALIYMPLATMAFMYFVSGFWIGSWFTIILMAVLSFVLVGFAGAILACFQWASWVVLFKRLTSRETVLSKIERAVVGFPQWVKEHI</sequence>
<evidence type="ECO:0000313" key="3">
    <source>
        <dbReference type="Proteomes" id="UP000178323"/>
    </source>
</evidence>
<evidence type="ECO:0000313" key="2">
    <source>
        <dbReference type="EMBL" id="OGF20898.1"/>
    </source>
</evidence>